<dbReference type="FunFam" id="1.10.10.1500:FF:000001">
    <property type="entry name" value="ribosomal oxygenase 1 isoform X1"/>
    <property type="match status" value="1"/>
</dbReference>
<reference evidence="15 17" key="2">
    <citation type="journal article" date="2018" name="Plant J.">
        <title>The Physcomitrella patens chromosome-scale assembly reveals moss genome structure and evolution.</title>
        <authorList>
            <person name="Lang D."/>
            <person name="Ullrich K.K."/>
            <person name="Murat F."/>
            <person name="Fuchs J."/>
            <person name="Jenkins J."/>
            <person name="Haas F.B."/>
            <person name="Piednoel M."/>
            <person name="Gundlach H."/>
            <person name="Van Bel M."/>
            <person name="Meyberg R."/>
            <person name="Vives C."/>
            <person name="Morata J."/>
            <person name="Symeonidi A."/>
            <person name="Hiss M."/>
            <person name="Muchero W."/>
            <person name="Kamisugi Y."/>
            <person name="Saleh O."/>
            <person name="Blanc G."/>
            <person name="Decker E.L."/>
            <person name="van Gessel N."/>
            <person name="Grimwood J."/>
            <person name="Hayes R.D."/>
            <person name="Graham S.W."/>
            <person name="Gunter L.E."/>
            <person name="McDaniel S.F."/>
            <person name="Hoernstein S.N.W."/>
            <person name="Larsson A."/>
            <person name="Li F.W."/>
            <person name="Perroud P.F."/>
            <person name="Phillips J."/>
            <person name="Ranjan P."/>
            <person name="Rokshar D.S."/>
            <person name="Rothfels C.J."/>
            <person name="Schneider L."/>
            <person name="Shu S."/>
            <person name="Stevenson D.W."/>
            <person name="Thummler F."/>
            <person name="Tillich M."/>
            <person name="Villarreal Aguilar J.C."/>
            <person name="Widiez T."/>
            <person name="Wong G.K."/>
            <person name="Wymore A."/>
            <person name="Zhang Y."/>
            <person name="Zimmer A.D."/>
            <person name="Quatrano R.S."/>
            <person name="Mayer K.F.X."/>
            <person name="Goodstein D."/>
            <person name="Casacuberta J.M."/>
            <person name="Vandepoele K."/>
            <person name="Reski R."/>
            <person name="Cuming A.C."/>
            <person name="Tuskan G.A."/>
            <person name="Maumus F."/>
            <person name="Salse J."/>
            <person name="Schmutz J."/>
            <person name="Rensing S.A."/>
        </authorList>
    </citation>
    <scope>NUCLEOTIDE SEQUENCE [LARGE SCALE GENOMIC DNA]</scope>
    <source>
        <strain evidence="16 17">cv. Gransden 2004</strain>
    </source>
</reference>
<evidence type="ECO:0000256" key="2">
    <source>
        <dbReference type="ARBA" id="ARBA00010309"/>
    </source>
</evidence>
<evidence type="ECO:0000313" key="15">
    <source>
        <dbReference type="EMBL" id="PNR27303.1"/>
    </source>
</evidence>
<keyword evidence="17" id="KW-1185">Reference proteome</keyword>
<dbReference type="Gene3D" id="1.10.10.1500">
    <property type="entry name" value="JmjC domain-containing ribosomal oxygenase (ROX), dimer domain"/>
    <property type="match status" value="1"/>
</dbReference>
<dbReference type="PANTHER" id="PTHR13096">
    <property type="entry name" value="MINA53 MYC INDUCED NUCLEAR ANTIGEN"/>
    <property type="match status" value="1"/>
</dbReference>
<dbReference type="OrthoDB" id="1895285at2759"/>
<evidence type="ECO:0000256" key="1">
    <source>
        <dbReference type="ARBA" id="ARBA00004123"/>
    </source>
</evidence>
<dbReference type="Proteomes" id="UP000006727">
    <property type="component" value="Chromosome 25"/>
</dbReference>
<evidence type="ECO:0000256" key="3">
    <source>
        <dbReference type="ARBA" id="ARBA00022491"/>
    </source>
</evidence>
<dbReference type="PANTHER" id="PTHR13096:SF8">
    <property type="entry name" value="RIBOSOMAL OXYGENASE 1"/>
    <property type="match status" value="1"/>
</dbReference>
<dbReference type="GO" id="GO:0032453">
    <property type="term" value="F:histone H3K4 demethylase activity"/>
    <property type="evidence" value="ECO:0000318"/>
    <property type="project" value="GO_Central"/>
</dbReference>
<evidence type="ECO:0000259" key="14">
    <source>
        <dbReference type="PROSITE" id="PS51184"/>
    </source>
</evidence>
<evidence type="ECO:0000256" key="12">
    <source>
        <dbReference type="RuleBase" id="RU366061"/>
    </source>
</evidence>
<dbReference type="Gramene" id="Pp3c25_1540V3.1">
    <property type="protein sequence ID" value="Pp3c25_1540V3.1"/>
    <property type="gene ID" value="Pp3c25_1540"/>
</dbReference>
<evidence type="ECO:0000256" key="11">
    <source>
        <dbReference type="ARBA" id="ARBA00023242"/>
    </source>
</evidence>
<dbReference type="SUPFAM" id="SSF51197">
    <property type="entry name" value="Clavaminate synthase-like"/>
    <property type="match status" value="1"/>
</dbReference>
<dbReference type="eggNOG" id="KOG3706">
    <property type="taxonomic scope" value="Eukaryota"/>
</dbReference>
<reference evidence="16" key="3">
    <citation type="submission" date="2020-12" db="UniProtKB">
        <authorList>
            <consortium name="EnsemblPlants"/>
        </authorList>
    </citation>
    <scope>IDENTIFICATION</scope>
</reference>
<proteinExistence type="inferred from homology"/>
<dbReference type="GO" id="GO:0005730">
    <property type="term" value="C:nucleolus"/>
    <property type="evidence" value="ECO:0000318"/>
    <property type="project" value="GO_Central"/>
</dbReference>
<comment type="subcellular location">
    <subcellularLocation>
        <location evidence="1 12">Nucleus</location>
    </subcellularLocation>
</comment>
<comment type="cofactor">
    <cofactor evidence="12">
        <name>Fe(2+)</name>
        <dbReference type="ChEBI" id="CHEBI:29033"/>
    </cofactor>
    <text evidence="12">Binds 1 Fe(2+) ion per subunit.</text>
</comment>
<dbReference type="AlphaFoldDB" id="A9TET4"/>
<reference evidence="15 17" key="1">
    <citation type="journal article" date="2008" name="Science">
        <title>The Physcomitrella genome reveals evolutionary insights into the conquest of land by plants.</title>
        <authorList>
            <person name="Rensing S."/>
            <person name="Lang D."/>
            <person name="Zimmer A."/>
            <person name="Terry A."/>
            <person name="Salamov A."/>
            <person name="Shapiro H."/>
            <person name="Nishiyama T."/>
            <person name="Perroud P.-F."/>
            <person name="Lindquist E."/>
            <person name="Kamisugi Y."/>
            <person name="Tanahashi T."/>
            <person name="Sakakibara K."/>
            <person name="Fujita T."/>
            <person name="Oishi K."/>
            <person name="Shin-I T."/>
            <person name="Kuroki Y."/>
            <person name="Toyoda A."/>
            <person name="Suzuki Y."/>
            <person name="Hashimoto A."/>
            <person name="Yamaguchi K."/>
            <person name="Sugano A."/>
            <person name="Kohara Y."/>
            <person name="Fujiyama A."/>
            <person name="Anterola A."/>
            <person name="Aoki S."/>
            <person name="Ashton N."/>
            <person name="Barbazuk W.B."/>
            <person name="Barker E."/>
            <person name="Bennetzen J."/>
            <person name="Bezanilla M."/>
            <person name="Blankenship R."/>
            <person name="Cho S.H."/>
            <person name="Dutcher S."/>
            <person name="Estelle M."/>
            <person name="Fawcett J.A."/>
            <person name="Gundlach H."/>
            <person name="Hanada K."/>
            <person name="Heyl A."/>
            <person name="Hicks K.A."/>
            <person name="Hugh J."/>
            <person name="Lohr M."/>
            <person name="Mayer K."/>
            <person name="Melkozernov A."/>
            <person name="Murata T."/>
            <person name="Nelson D."/>
            <person name="Pils B."/>
            <person name="Prigge M."/>
            <person name="Reiss B."/>
            <person name="Renner T."/>
            <person name="Rombauts S."/>
            <person name="Rushton P."/>
            <person name="Sanderfoot A."/>
            <person name="Schween G."/>
            <person name="Shiu S.-H."/>
            <person name="Stueber K."/>
            <person name="Theodoulou F.L."/>
            <person name="Tu H."/>
            <person name="Van de Peer Y."/>
            <person name="Verrier P.J."/>
            <person name="Waters E."/>
            <person name="Wood A."/>
            <person name="Yang L."/>
            <person name="Cove D."/>
            <person name="Cuming A."/>
            <person name="Hasebe M."/>
            <person name="Lucas S."/>
            <person name="Mishler D.B."/>
            <person name="Reski R."/>
            <person name="Grigoriev I."/>
            <person name="Quatrano R.S."/>
            <person name="Boore J.L."/>
        </authorList>
    </citation>
    <scope>NUCLEOTIDE SEQUENCE [LARGE SCALE GENOMIC DNA]</scope>
    <source>
        <strain evidence="16 17">cv. Gransden 2004</strain>
    </source>
</reference>
<sequence length="530" mass="59369">MRNVKKAKHGPTGPLSAETPPNDVESEGESEEEEEEVEEGMEGEMEGDNEEDDGSMSIEEECDPEALKYIKLFKMEVVEDPREACEAKGLDMAKDLSAGAPQRFLEWAISPIKLDRFQGEFWEKKPFLVRRPKNRNYYAGIFDKATIEKLLEEHELKYGLNIDVTKYDIDGGRSTFSSEGSATPSKVWSKYADGWSVRILHPQRWCDPVFLILSAFERFWGSVAGCNAYLTPAGSQGFSPHYDDIEAFVIQTEGRKRWKVYKPRTPGEALPRFSSPNFEQGEIGEPILDVDLEPGDILYMPRGTIHQAKASEDAHSLHITVSVGQRNCWGDFLEFAMPRALELASEDHILLRESLPRGYADYMGVAHSDDHDNPQRAAFIDKIMECMAIVSQSIPWDSAADQLAVKFLQSRLPLPAPANAVHGKGQKITGKSRVRLVAPDVARLVLEGDSVVVYHMLKNSRDLHNEGDTEENEDSDADKRLVFTWEVAPVLEELLSAFPDPVDVSSLSVPEDESIPLISELCDIGILLRV</sequence>
<dbReference type="Pfam" id="PF08007">
    <property type="entry name" value="JmjC_2"/>
    <property type="match status" value="1"/>
</dbReference>
<evidence type="ECO:0000256" key="8">
    <source>
        <dbReference type="ARBA" id="ARBA00023004"/>
    </source>
</evidence>
<dbReference type="GO" id="GO:0005506">
    <property type="term" value="F:iron ion binding"/>
    <property type="evidence" value="ECO:0007669"/>
    <property type="project" value="UniProtKB-UniRule"/>
</dbReference>
<evidence type="ECO:0000256" key="4">
    <source>
        <dbReference type="ARBA" id="ARBA00022723"/>
    </source>
</evidence>
<keyword evidence="8 12" id="KW-0408">Iron</keyword>
<dbReference type="InterPro" id="IPR049043">
    <property type="entry name" value="WHD_RIOX1"/>
</dbReference>
<dbReference type="InterPro" id="IPR003347">
    <property type="entry name" value="JmjC_dom"/>
</dbReference>
<dbReference type="PROSITE" id="PS51184">
    <property type="entry name" value="JMJC"/>
    <property type="match status" value="1"/>
</dbReference>
<dbReference type="EMBL" id="ABEU02000025">
    <property type="protein sequence ID" value="PNR27303.1"/>
    <property type="molecule type" value="Genomic_DNA"/>
</dbReference>
<dbReference type="RefSeq" id="XP_024364834.1">
    <property type="nucleotide sequence ID" value="XM_024509066.2"/>
</dbReference>
<evidence type="ECO:0000256" key="5">
    <source>
        <dbReference type="ARBA" id="ARBA00022853"/>
    </source>
</evidence>
<dbReference type="EnsemblPlants" id="Pp3c25_1540V3.2">
    <property type="protein sequence ID" value="Pp3c25_1540V3.2"/>
    <property type="gene ID" value="Pp3c25_1540"/>
</dbReference>
<dbReference type="EC" id="1.14.11.-" evidence="12"/>
<feature type="region of interest" description="Disordered" evidence="13">
    <location>
        <begin position="1"/>
        <end position="58"/>
    </location>
</feature>
<keyword evidence="10 12" id="KW-0804">Transcription</keyword>
<evidence type="ECO:0000256" key="13">
    <source>
        <dbReference type="SAM" id="MobiDB-lite"/>
    </source>
</evidence>
<comment type="function">
    <text evidence="12">Oxygenase that can act as both a histone lysine demethylase and a ribosomal histidine hydroxylase.</text>
</comment>
<dbReference type="Gramene" id="Pp3c25_1540V3.2">
    <property type="protein sequence ID" value="Pp3c25_1540V3.2"/>
    <property type="gene ID" value="Pp3c25_1540"/>
</dbReference>
<dbReference type="PaxDb" id="3218-PP1S215_90V6.1"/>
<accession>A9TET4</accession>
<dbReference type="STRING" id="3218.A9TET4"/>
<keyword evidence="11 12" id="KW-0539">Nucleus</keyword>
<evidence type="ECO:0000313" key="17">
    <source>
        <dbReference type="Proteomes" id="UP000006727"/>
    </source>
</evidence>
<dbReference type="GO" id="GO:0051864">
    <property type="term" value="F:histone H3K36 demethylase activity"/>
    <property type="evidence" value="ECO:0000318"/>
    <property type="project" value="GO_Central"/>
</dbReference>
<gene>
    <name evidence="16" type="primary">LOC112277103</name>
    <name evidence="15" type="ORF">PHYPA_029455</name>
</gene>
<feature type="compositionally biased region" description="Acidic residues" evidence="13">
    <location>
        <begin position="24"/>
        <end position="58"/>
    </location>
</feature>
<protein>
    <recommendedName>
        <fullName evidence="12">Bifunctional lysine-specific demethylase and histidyl-hydroxylase</fullName>
        <ecNumber evidence="12">1.14.11.-</ecNumber>
    </recommendedName>
</protein>
<feature type="domain" description="JmjC" evidence="14">
    <location>
        <begin position="195"/>
        <end position="340"/>
    </location>
</feature>
<name>A9TET4_PHYPA</name>
<comment type="similarity">
    <text evidence="2">Belongs to the ROX family. NO66 subfamily.</text>
</comment>
<keyword evidence="4 12" id="KW-0479">Metal-binding</keyword>
<keyword evidence="3" id="KW-0678">Repressor</keyword>
<evidence type="ECO:0000256" key="9">
    <source>
        <dbReference type="ARBA" id="ARBA00023015"/>
    </source>
</evidence>
<dbReference type="HOGENOM" id="CLU_013645_4_0_1"/>
<dbReference type="EnsemblPlants" id="Pp3c25_1540V3.1">
    <property type="protein sequence ID" value="Pp3c25_1540V3.1"/>
    <property type="gene ID" value="Pp3c25_1540"/>
</dbReference>
<keyword evidence="5" id="KW-0156">Chromatin regulator</keyword>
<dbReference type="OMA" id="YLEYMGV"/>
<evidence type="ECO:0000313" key="16">
    <source>
        <dbReference type="EnsemblPlants" id="Pp3c25_1540V3.1"/>
    </source>
</evidence>
<dbReference type="GeneID" id="112277103"/>
<evidence type="ECO:0000256" key="10">
    <source>
        <dbReference type="ARBA" id="ARBA00023163"/>
    </source>
</evidence>
<organism evidence="15">
    <name type="scientific">Physcomitrium patens</name>
    <name type="common">Spreading-leaved earth moss</name>
    <name type="synonym">Physcomitrella patens</name>
    <dbReference type="NCBI Taxonomy" id="3218"/>
    <lineage>
        <taxon>Eukaryota</taxon>
        <taxon>Viridiplantae</taxon>
        <taxon>Streptophyta</taxon>
        <taxon>Embryophyta</taxon>
        <taxon>Bryophyta</taxon>
        <taxon>Bryophytina</taxon>
        <taxon>Bryopsida</taxon>
        <taxon>Funariidae</taxon>
        <taxon>Funariales</taxon>
        <taxon>Funariaceae</taxon>
        <taxon>Physcomitrium</taxon>
    </lineage>
</organism>
<keyword evidence="7 12" id="KW-0560">Oxidoreductase</keyword>
<keyword evidence="6 12" id="KW-0223">Dioxygenase</keyword>
<dbReference type="Gene3D" id="3.90.930.40">
    <property type="match status" value="1"/>
</dbReference>
<keyword evidence="9 12" id="KW-0805">Transcription regulation</keyword>
<evidence type="ECO:0000256" key="6">
    <source>
        <dbReference type="ARBA" id="ARBA00022964"/>
    </source>
</evidence>
<dbReference type="InterPro" id="IPR039994">
    <property type="entry name" value="NO66-like"/>
</dbReference>
<dbReference type="Pfam" id="PF21233">
    <property type="entry name" value="WHD_RIOX1"/>
    <property type="match status" value="1"/>
</dbReference>
<evidence type="ECO:0000256" key="7">
    <source>
        <dbReference type="ARBA" id="ARBA00023002"/>
    </source>
</evidence>
<dbReference type="SMART" id="SM00558">
    <property type="entry name" value="JmjC"/>
    <property type="match status" value="1"/>
</dbReference>
<dbReference type="Gene3D" id="2.60.120.650">
    <property type="entry name" value="Cupin"/>
    <property type="match status" value="1"/>
</dbReference>